<gene>
    <name evidence="3" type="primary">SYMPK</name>
</gene>
<reference evidence="3" key="2">
    <citation type="submission" date="2025-08" db="UniProtKB">
        <authorList>
            <consortium name="Ensembl"/>
        </authorList>
    </citation>
    <scope>IDENTIFICATION</scope>
</reference>
<dbReference type="GO" id="GO:0005847">
    <property type="term" value="C:mRNA cleavage and polyadenylation specificity factor complex"/>
    <property type="evidence" value="ECO:0007669"/>
    <property type="project" value="TreeGrafter"/>
</dbReference>
<dbReference type="InterPro" id="IPR021850">
    <property type="entry name" value="Symplekin/Pta1"/>
</dbReference>
<dbReference type="VEuPathDB" id="HostDB:ENSMFAG00000030093"/>
<feature type="compositionally biased region" description="Basic and acidic residues" evidence="1">
    <location>
        <begin position="498"/>
        <end position="507"/>
    </location>
</feature>
<evidence type="ECO:0000313" key="4">
    <source>
        <dbReference type="Proteomes" id="UP000233100"/>
    </source>
</evidence>
<dbReference type="InterPro" id="IPR016024">
    <property type="entry name" value="ARM-type_fold"/>
</dbReference>
<dbReference type="STRING" id="9541.ENSMFAP00000014047"/>
<dbReference type="InterPro" id="IPR022075">
    <property type="entry name" value="Symplekin_C"/>
</dbReference>
<dbReference type="Gene3D" id="1.25.10.10">
    <property type="entry name" value="Leucine-rich Repeat Variant"/>
    <property type="match status" value="1"/>
</dbReference>
<reference evidence="3 4" key="1">
    <citation type="submission" date="2013-03" db="EMBL/GenBank/DDBJ databases">
        <authorList>
            <person name="Warren W."/>
            <person name="Wilson R.K."/>
        </authorList>
    </citation>
    <scope>NUCLEOTIDE SEQUENCE</scope>
</reference>
<dbReference type="Bgee" id="ENSMFAG00000038558">
    <property type="expression patterns" value="Expressed in cerebellum and 13 other cell types or tissues"/>
</dbReference>
<evidence type="ECO:0000259" key="2">
    <source>
        <dbReference type="Pfam" id="PF12295"/>
    </source>
</evidence>
<feature type="compositionally biased region" description="Low complexity" evidence="1">
    <location>
        <begin position="514"/>
        <end position="525"/>
    </location>
</feature>
<dbReference type="SUPFAM" id="SSF48371">
    <property type="entry name" value="ARM repeat"/>
    <property type="match status" value="1"/>
</dbReference>
<protein>
    <submittedName>
        <fullName evidence="3">Symplekin scaffold protein</fullName>
    </submittedName>
</protein>
<evidence type="ECO:0000256" key="1">
    <source>
        <dbReference type="SAM" id="MobiDB-lite"/>
    </source>
</evidence>
<feature type="region of interest" description="Disordered" evidence="1">
    <location>
        <begin position="498"/>
        <end position="621"/>
    </location>
</feature>
<dbReference type="AlphaFoldDB" id="A0A2K5UNP9"/>
<dbReference type="PANTHER" id="PTHR15245">
    <property type="entry name" value="SYMPLEKIN-RELATED"/>
    <property type="match status" value="1"/>
</dbReference>
<accession>A0A2K5UNP9</accession>
<feature type="domain" description="Symplekin C-terminal" evidence="2">
    <location>
        <begin position="234"/>
        <end position="415"/>
    </location>
</feature>
<reference evidence="3" key="3">
    <citation type="submission" date="2025-09" db="UniProtKB">
        <authorList>
            <consortium name="Ensembl"/>
        </authorList>
    </citation>
    <scope>IDENTIFICATION</scope>
</reference>
<dbReference type="GeneTree" id="ENSGT00390000017045"/>
<dbReference type="Pfam" id="PF12295">
    <property type="entry name" value="Symplekin_C"/>
    <property type="match status" value="1"/>
</dbReference>
<name>A0A2K5UNP9_MACFA</name>
<evidence type="ECO:0000313" key="3">
    <source>
        <dbReference type="Ensembl" id="ENSMFAP00000014047.2"/>
    </source>
</evidence>
<proteinExistence type="predicted"/>
<sequence>MASGSGDSVTRRSVASQFFTQEEGPGIDGMTTSERVVDLLNQAALITNDSKITVLKQVQELIINKDPTLLDNFLDEIIAFQADKSIEVRKFVIGFIEEACKRDIELLLKLIANLNMLLRDENVNVAAPWTEETVKQCLYLYLALLPQNHKLIHELAAVYTEAIADIKRTVLRVIEQPIRGMGMNSPELLLLVENCPKGAETLVTRCLHSLTDKVPPSPELVKRVRDLYHKRLPDVRFLIPVLNGLEKKEVIQALPKLIKLNPIVVKEVFNRLLGTQHGEGNSALSPLNPGELLIALHNIDSVKCDMKSIIKATNLCFAERNVYTSEVLAVVMQQLMEQSPLPMLLMRTVIQSLTMYPRLGGFVMNILSRLIMKQVWKYPKVWEGFIKCCQRTKPQSFQVILQLPPQQLGAVFDKCPELREPLLAHVRSFTPHQQAHIPNSIMTILEASGKQEPEAKEAPAGPLEEVRALLWPWPRPRPWPPAPQDLIGLRLAQEKALKRQLEEEQKLKPGGVGAPSSSSSLSPSARPGPPPSEEAMDFREEGPECETPGIFISMDDDSGLTEAALLDSSLEGPLSKETAAGGLTSKEERSPQTLAPIGEDVVKTPSPAAEDAREPEAKGNS</sequence>
<dbReference type="Proteomes" id="UP000233100">
    <property type="component" value="Chromosome 19"/>
</dbReference>
<feature type="compositionally biased region" description="Basic and acidic residues" evidence="1">
    <location>
        <begin position="610"/>
        <end position="621"/>
    </location>
</feature>
<keyword evidence="4" id="KW-1185">Reference proteome</keyword>
<dbReference type="Ensembl" id="ENSMFAT00000064515.2">
    <property type="protein sequence ID" value="ENSMFAP00000014047.2"/>
    <property type="gene ID" value="ENSMFAG00000038558.2"/>
</dbReference>
<dbReference type="PANTHER" id="PTHR15245:SF20">
    <property type="entry name" value="SYMPLEKIN"/>
    <property type="match status" value="1"/>
</dbReference>
<dbReference type="InterPro" id="IPR011989">
    <property type="entry name" value="ARM-like"/>
</dbReference>
<organism evidence="3 4">
    <name type="scientific">Macaca fascicularis</name>
    <name type="common">Crab-eating macaque</name>
    <name type="synonym">Cynomolgus monkey</name>
    <dbReference type="NCBI Taxonomy" id="9541"/>
    <lineage>
        <taxon>Eukaryota</taxon>
        <taxon>Metazoa</taxon>
        <taxon>Chordata</taxon>
        <taxon>Craniata</taxon>
        <taxon>Vertebrata</taxon>
        <taxon>Euteleostomi</taxon>
        <taxon>Mammalia</taxon>
        <taxon>Eutheria</taxon>
        <taxon>Euarchontoglires</taxon>
        <taxon>Primates</taxon>
        <taxon>Haplorrhini</taxon>
        <taxon>Catarrhini</taxon>
        <taxon>Cercopithecidae</taxon>
        <taxon>Cercopithecinae</taxon>
        <taxon>Macaca</taxon>
    </lineage>
</organism>